<comment type="caution">
    <text evidence="2">The sequence shown here is derived from an EMBL/GenBank/DDBJ whole genome shotgun (WGS) entry which is preliminary data.</text>
</comment>
<protein>
    <recommendedName>
        <fullName evidence="4">DNA mismatch repair protein HSM3 N-terminal domain-containing protein</fullName>
    </recommendedName>
</protein>
<proteinExistence type="predicted"/>
<feature type="region of interest" description="Disordered" evidence="1">
    <location>
        <begin position="256"/>
        <end position="276"/>
    </location>
</feature>
<reference evidence="2" key="1">
    <citation type="journal article" date="2023" name="Mol. Phylogenet. Evol.">
        <title>Genome-scale phylogeny and comparative genomics of the fungal order Sordariales.</title>
        <authorList>
            <person name="Hensen N."/>
            <person name="Bonometti L."/>
            <person name="Westerberg I."/>
            <person name="Brannstrom I.O."/>
            <person name="Guillou S."/>
            <person name="Cros-Aarteil S."/>
            <person name="Calhoun S."/>
            <person name="Haridas S."/>
            <person name="Kuo A."/>
            <person name="Mondo S."/>
            <person name="Pangilinan J."/>
            <person name="Riley R."/>
            <person name="LaButti K."/>
            <person name="Andreopoulos B."/>
            <person name="Lipzen A."/>
            <person name="Chen C."/>
            <person name="Yan M."/>
            <person name="Daum C."/>
            <person name="Ng V."/>
            <person name="Clum A."/>
            <person name="Steindorff A."/>
            <person name="Ohm R.A."/>
            <person name="Martin F."/>
            <person name="Silar P."/>
            <person name="Natvig D.O."/>
            <person name="Lalanne C."/>
            <person name="Gautier V."/>
            <person name="Ament-Velasquez S.L."/>
            <person name="Kruys A."/>
            <person name="Hutchinson M.I."/>
            <person name="Powell A.J."/>
            <person name="Barry K."/>
            <person name="Miller A.N."/>
            <person name="Grigoriev I.V."/>
            <person name="Debuchy R."/>
            <person name="Gladieux P."/>
            <person name="Hiltunen Thoren M."/>
            <person name="Johannesson H."/>
        </authorList>
    </citation>
    <scope>NUCLEOTIDE SEQUENCE</scope>
    <source>
        <strain evidence="2">CBS 232.78</strain>
    </source>
</reference>
<accession>A0AAE0NXC7</accession>
<evidence type="ECO:0008006" key="4">
    <source>
        <dbReference type="Google" id="ProtNLM"/>
    </source>
</evidence>
<dbReference type="Proteomes" id="UP001285441">
    <property type="component" value="Unassembled WGS sequence"/>
</dbReference>
<dbReference type="AlphaFoldDB" id="A0AAE0NXC7"/>
<dbReference type="EMBL" id="JAULSW010000002">
    <property type="protein sequence ID" value="KAK3389457.1"/>
    <property type="molecule type" value="Genomic_DNA"/>
</dbReference>
<organism evidence="2 3">
    <name type="scientific">Podospora didyma</name>
    <dbReference type="NCBI Taxonomy" id="330526"/>
    <lineage>
        <taxon>Eukaryota</taxon>
        <taxon>Fungi</taxon>
        <taxon>Dikarya</taxon>
        <taxon>Ascomycota</taxon>
        <taxon>Pezizomycotina</taxon>
        <taxon>Sordariomycetes</taxon>
        <taxon>Sordariomycetidae</taxon>
        <taxon>Sordariales</taxon>
        <taxon>Podosporaceae</taxon>
        <taxon>Podospora</taxon>
    </lineage>
</organism>
<sequence length="377" mass="40922">MELDTTPISGLDELDRHLDDLVQDPTLPLNAKLFDDVELQLTETNIPPIIPRFLPRLTIILKQYTGDPTILASLAIKLLGPVSFTQILSLASEESLIQALDSPAPAANLLAMTVLHKAAASPGDAALLSAMAPLVASFIRRWLAAPQVEVGQKGGKVLGDLLDVDCELPPPPPGAAGGLDTSTEIVLRKSPGQGKMWRRVFADRGIYALLVALCAGRHADTSNDEHQQSLAQGRVLRVLPRLAALNLQAVSRSEFPASTSVRKTNGHASSQPISSPRQGEGLLQFAALRMVDKNDMLMHLSLVDFFEAFVTLMRVTEHSSYKVDTVRAILAQATADDAVLKEALLTLPERIIQDEADDVRRWLREVMPGEAIRVALR</sequence>
<gene>
    <name evidence="2" type="ORF">B0H63DRAFT_99256</name>
</gene>
<dbReference type="Gene3D" id="1.25.10.50">
    <property type="match status" value="1"/>
</dbReference>
<evidence type="ECO:0000313" key="3">
    <source>
        <dbReference type="Proteomes" id="UP001285441"/>
    </source>
</evidence>
<reference evidence="2" key="2">
    <citation type="submission" date="2023-06" db="EMBL/GenBank/DDBJ databases">
        <authorList>
            <consortium name="Lawrence Berkeley National Laboratory"/>
            <person name="Haridas S."/>
            <person name="Hensen N."/>
            <person name="Bonometti L."/>
            <person name="Westerberg I."/>
            <person name="Brannstrom I.O."/>
            <person name="Guillou S."/>
            <person name="Cros-Aarteil S."/>
            <person name="Calhoun S."/>
            <person name="Kuo A."/>
            <person name="Mondo S."/>
            <person name="Pangilinan J."/>
            <person name="Riley R."/>
            <person name="LaButti K."/>
            <person name="Andreopoulos B."/>
            <person name="Lipzen A."/>
            <person name="Chen C."/>
            <person name="Yanf M."/>
            <person name="Daum C."/>
            <person name="Ng V."/>
            <person name="Clum A."/>
            <person name="Steindorff A."/>
            <person name="Ohm R."/>
            <person name="Martin F."/>
            <person name="Silar P."/>
            <person name="Natvig D."/>
            <person name="Lalanne C."/>
            <person name="Gautier V."/>
            <person name="Ament-velasquez S.L."/>
            <person name="Kruys A."/>
            <person name="Hutchinson M.I."/>
            <person name="Powell A.J."/>
            <person name="Barry K."/>
            <person name="Miller A.N."/>
            <person name="Grigoriev I.V."/>
            <person name="Debuchy R."/>
            <person name="Gladieux P."/>
            <person name="Thoren M.H."/>
            <person name="Johannesson H."/>
        </authorList>
    </citation>
    <scope>NUCLEOTIDE SEQUENCE</scope>
    <source>
        <strain evidence="2">CBS 232.78</strain>
    </source>
</reference>
<name>A0AAE0NXC7_9PEZI</name>
<evidence type="ECO:0000313" key="2">
    <source>
        <dbReference type="EMBL" id="KAK3389457.1"/>
    </source>
</evidence>
<keyword evidence="3" id="KW-1185">Reference proteome</keyword>
<evidence type="ECO:0000256" key="1">
    <source>
        <dbReference type="SAM" id="MobiDB-lite"/>
    </source>
</evidence>